<dbReference type="OrthoDB" id="5545891at2759"/>
<name>A0A1R1Y204_9FUNG</name>
<keyword evidence="2" id="KW-1185">Reference proteome</keyword>
<dbReference type="AlphaFoldDB" id="A0A1R1Y204"/>
<evidence type="ECO:0000313" key="2">
    <source>
        <dbReference type="Proteomes" id="UP000187429"/>
    </source>
</evidence>
<gene>
    <name evidence="1" type="ORF">AYI69_g6059</name>
</gene>
<comment type="caution">
    <text evidence="1">The sequence shown here is derived from an EMBL/GenBank/DDBJ whole genome shotgun (WGS) entry which is preliminary data.</text>
</comment>
<reference evidence="2" key="1">
    <citation type="submission" date="2017-01" db="EMBL/GenBank/DDBJ databases">
        <authorList>
            <person name="Wang Y."/>
            <person name="White M."/>
            <person name="Kvist S."/>
            <person name="Moncalvo J.-M."/>
        </authorList>
    </citation>
    <scope>NUCLEOTIDE SEQUENCE [LARGE SCALE GENOMIC DNA]</scope>
    <source>
        <strain evidence="2">ID-206-W2</strain>
    </source>
</reference>
<proteinExistence type="predicted"/>
<evidence type="ECO:0000313" key="1">
    <source>
        <dbReference type="EMBL" id="OMJ20834.1"/>
    </source>
</evidence>
<protein>
    <submittedName>
        <fullName evidence="1">Uncharacterized protein</fullName>
    </submittedName>
</protein>
<dbReference type="Proteomes" id="UP000187429">
    <property type="component" value="Unassembled WGS sequence"/>
</dbReference>
<dbReference type="EMBL" id="LSSM01002658">
    <property type="protein sequence ID" value="OMJ20834.1"/>
    <property type="molecule type" value="Genomic_DNA"/>
</dbReference>
<organism evidence="1 2">
    <name type="scientific">Smittium culicis</name>
    <dbReference type="NCBI Taxonomy" id="133412"/>
    <lineage>
        <taxon>Eukaryota</taxon>
        <taxon>Fungi</taxon>
        <taxon>Fungi incertae sedis</taxon>
        <taxon>Zoopagomycota</taxon>
        <taxon>Kickxellomycotina</taxon>
        <taxon>Harpellomycetes</taxon>
        <taxon>Harpellales</taxon>
        <taxon>Legeriomycetaceae</taxon>
        <taxon>Smittium</taxon>
    </lineage>
</organism>
<sequence>MQPIPVEEPEDQFLVTRSPKPNLSVYSELVSTLPLIQEDFFRTPLTEDEQTDAIYSRPRSMKKIVTTLYGIQVALAQATRPDDDYVQHRIHETTEVTPDDTHIFFDSMVRVLYAAIIDTAPAVQQDLDQPRGLSDSGGGICLTHIKNSHPGSSYQGSWAVQPPLLNTKLIDLGYKIKLEKIDNDPDSINHTLRNGDKLVRDDNQGITFLDQGPQMRNLENHEGRDCDF</sequence>
<accession>A0A1R1Y204</accession>